<name>A0A9P8SIM8_9HYPO</name>
<gene>
    <name evidence="1" type="ORF">HRG_05859</name>
</gene>
<evidence type="ECO:0000313" key="1">
    <source>
        <dbReference type="EMBL" id="KAH0963349.1"/>
    </source>
</evidence>
<keyword evidence="2" id="KW-1185">Reference proteome</keyword>
<evidence type="ECO:0000313" key="2">
    <source>
        <dbReference type="Proteomes" id="UP000824596"/>
    </source>
</evidence>
<organism evidence="1 2">
    <name type="scientific">Hirsutella rhossiliensis</name>
    <dbReference type="NCBI Taxonomy" id="111463"/>
    <lineage>
        <taxon>Eukaryota</taxon>
        <taxon>Fungi</taxon>
        <taxon>Dikarya</taxon>
        <taxon>Ascomycota</taxon>
        <taxon>Pezizomycotina</taxon>
        <taxon>Sordariomycetes</taxon>
        <taxon>Hypocreomycetidae</taxon>
        <taxon>Hypocreales</taxon>
        <taxon>Ophiocordycipitaceae</taxon>
        <taxon>Hirsutella</taxon>
    </lineage>
</organism>
<accession>A0A9P8SIM8</accession>
<dbReference type="GeneID" id="68354988"/>
<comment type="caution">
    <text evidence="1">The sequence shown here is derived from an EMBL/GenBank/DDBJ whole genome shotgun (WGS) entry which is preliminary data.</text>
</comment>
<protein>
    <submittedName>
        <fullName evidence="1">Uncharacterized protein</fullName>
    </submittedName>
</protein>
<dbReference type="EMBL" id="JAIZPD010000005">
    <property type="protein sequence ID" value="KAH0963349.1"/>
    <property type="molecule type" value="Genomic_DNA"/>
</dbReference>
<dbReference type="AlphaFoldDB" id="A0A9P8SIM8"/>
<dbReference type="RefSeq" id="XP_044720862.1">
    <property type="nucleotide sequence ID" value="XM_044864330.1"/>
</dbReference>
<dbReference type="Proteomes" id="UP000824596">
    <property type="component" value="Unassembled WGS sequence"/>
</dbReference>
<dbReference type="OrthoDB" id="3439512at2759"/>
<proteinExistence type="predicted"/>
<reference evidence="1" key="1">
    <citation type="submission" date="2021-09" db="EMBL/GenBank/DDBJ databases">
        <title>A high-quality genome of the endoparasitic fungus Hirsutella rhossiliensis with a comparison of Hirsutella genomes reveals transposable elements contributing to genome size variation.</title>
        <authorList>
            <person name="Lin R."/>
            <person name="Jiao Y."/>
            <person name="Sun X."/>
            <person name="Ling J."/>
            <person name="Xie B."/>
            <person name="Cheng X."/>
        </authorList>
    </citation>
    <scope>NUCLEOTIDE SEQUENCE</scope>
    <source>
        <strain evidence="1">HR02</strain>
    </source>
</reference>
<sequence>MEFVEFYITCNPPLLPSGVDWVDELIELLYEPEIPWFKVLTPRECQKAVSDFIQDLLLKVVQEDTDLCDPDQAKRAGDAAHHVPSDIKTIGKRPRVFAWSQFQTDSGPEHGLFDAHRFPLNMHDLKHKAVWRGLESGDSWTIDYFLQLLASQWKDVGAPASIEEIQESFGCQITYNMAADLVYIGTDLDCLDTDKVTQALDNFLAVVTYGNRQCRQLLVPEETGTFRFAYKWLSHVGQDRATYISSKKGPPPDEFRRLQTAVTVRAQRQDANGTWTQDEYKYAPKQGVKPGTTKVFSLFEEFQYPKKLPTAVVNLFEKIVQASRTLRNGTSPNVPGNLGQNVRPIAPGGDTSVEDIFGESVPVLSAEPLEPAKQTSSRSLVETWRDGVRQAQQEKQVQSQEEEALISFDEPQEILPRESDLLAAAHLEMVMGVKDQQTSDARGHFDTSDDLICLEPAPQPHALDPSLKQTLQQPIDLLSQPPCVDWSQELSLSILDSVVPPLAGLTIQQVQAPTLVTTCPAPPEKAVFTPSNGRPSRKSHILKLAEAHTKDLASILELSPGLVSIELKFGRFYLKNLSHSQVDIGSGPYWTMAEMLDSLNADDVPESCIGFSTALTTCGPDVDDLVEMHPPGEAPWVHFETQVCYEISCCLEDQAPFIVEIDAETFKTCCRGVEKELGDLYLHCVRRPWDMQVRVSQRTALNQSTLHVAIADALVASMNVTPTSAKGFAIETTIDERLGATVESISIRHAARYRQTQETGSILTVAMTKRLVPGEKHEKRMKWRLGQKLYEGVPCLWYEVSVSSGRARDLFAENVGMAFGDRTSWDCEQLDREGVFEDICRPALGMITQMDEIGLLNDNGLRQKGHRSFHDSLAEAKERCGGESVFW</sequence>